<dbReference type="RefSeq" id="WP_039470453.1">
    <property type="nucleotide sequence ID" value="NZ_JSYN01000001.1"/>
</dbReference>
<dbReference type="OrthoDB" id="997066at2"/>
<comment type="caution">
    <text evidence="2">The sequence shown here is derived from an EMBL/GenBank/DDBJ whole genome shotgun (WGS) entry which is preliminary data.</text>
</comment>
<dbReference type="Pfam" id="PF14534">
    <property type="entry name" value="DUF4440"/>
    <property type="match status" value="1"/>
</dbReference>
<name>A0A0C1DGT4_9SPHI</name>
<evidence type="ECO:0000313" key="3">
    <source>
        <dbReference type="Proteomes" id="UP000031246"/>
    </source>
</evidence>
<sequence length="130" mass="14710">MANTLSDQETILLIADLEEKLLDGFKTTDLGTLDLLFADGMIFHDQYGNVLDKEMDMDAYRNGLVSINKINVSKREIRVFDSIVVVSASLFIKGKYADILLNGKYQWLRVWAKVQEDWKVISASCTSISI</sequence>
<keyword evidence="3" id="KW-1185">Reference proteome</keyword>
<accession>A0A0C1DGT4</accession>
<evidence type="ECO:0000259" key="1">
    <source>
        <dbReference type="Pfam" id="PF14534"/>
    </source>
</evidence>
<dbReference type="InterPro" id="IPR027843">
    <property type="entry name" value="DUF4440"/>
</dbReference>
<dbReference type="AlphaFoldDB" id="A0A0C1DGT4"/>
<dbReference type="InterPro" id="IPR032710">
    <property type="entry name" value="NTF2-like_dom_sf"/>
</dbReference>
<organism evidence="2 3">
    <name type="scientific">Pedobacter kyungheensis</name>
    <dbReference type="NCBI Taxonomy" id="1069985"/>
    <lineage>
        <taxon>Bacteria</taxon>
        <taxon>Pseudomonadati</taxon>
        <taxon>Bacteroidota</taxon>
        <taxon>Sphingobacteriia</taxon>
        <taxon>Sphingobacteriales</taxon>
        <taxon>Sphingobacteriaceae</taxon>
        <taxon>Pedobacter</taxon>
    </lineage>
</organism>
<feature type="domain" description="DUF4440" evidence="1">
    <location>
        <begin position="14"/>
        <end position="120"/>
    </location>
</feature>
<proteinExistence type="predicted"/>
<dbReference type="SUPFAM" id="SSF54427">
    <property type="entry name" value="NTF2-like"/>
    <property type="match status" value="1"/>
</dbReference>
<dbReference type="Gene3D" id="3.10.450.50">
    <property type="match status" value="1"/>
</dbReference>
<dbReference type="Proteomes" id="UP000031246">
    <property type="component" value="Unassembled WGS sequence"/>
</dbReference>
<protein>
    <recommendedName>
        <fullName evidence="1">DUF4440 domain-containing protein</fullName>
    </recommendedName>
</protein>
<gene>
    <name evidence="2" type="ORF">OC25_00085</name>
</gene>
<evidence type="ECO:0000313" key="2">
    <source>
        <dbReference type="EMBL" id="KIA96861.1"/>
    </source>
</evidence>
<dbReference type="EMBL" id="JSYN01000001">
    <property type="protein sequence ID" value="KIA96861.1"/>
    <property type="molecule type" value="Genomic_DNA"/>
</dbReference>
<reference evidence="2 3" key="1">
    <citation type="submission" date="2014-10" db="EMBL/GenBank/DDBJ databases">
        <title>Pedobacter Kyungheensis.</title>
        <authorList>
            <person name="Anderson B.M."/>
            <person name="Newman J.D."/>
        </authorList>
    </citation>
    <scope>NUCLEOTIDE SEQUENCE [LARGE SCALE GENOMIC DNA]</scope>
    <source>
        <strain evidence="2 3">KACC 16221</strain>
    </source>
</reference>